<dbReference type="InterPro" id="IPR037265">
    <property type="entry name" value="PolyA_pol_cat_sf"/>
</dbReference>
<dbReference type="EMBL" id="MH320549">
    <property type="protein sequence ID" value="AYO87836.1"/>
    <property type="molecule type" value="Genomic_DNA"/>
</dbReference>
<dbReference type="InterPro" id="IPR024397">
    <property type="entry name" value="Poxvirus_polyA_pol_cat_C"/>
</dbReference>
<keyword evidence="10 13" id="KW-0804">Transcription</keyword>
<dbReference type="Pfam" id="PF12630">
    <property type="entry name" value="Pox_polyA_pol_N"/>
    <property type="match status" value="1"/>
</dbReference>
<evidence type="ECO:0000313" key="24">
    <source>
        <dbReference type="EMBL" id="AYO89054.1"/>
    </source>
</evidence>
<evidence type="ECO:0000256" key="9">
    <source>
        <dbReference type="ARBA" id="ARBA00022840"/>
    </source>
</evidence>
<dbReference type="Proteomes" id="UP000315637">
    <property type="component" value="Segment"/>
</dbReference>
<evidence type="ECO:0000256" key="12">
    <source>
        <dbReference type="ARBA" id="ARBA00048830"/>
    </source>
</evidence>
<reference evidence="20" key="3">
    <citation type="submission" date="2018-05" db="EMBL/GenBank/DDBJ databases">
        <authorList>
            <person name="Zorec T.M."/>
            <person name="Hosnjak L."/>
            <person name="Kutnjak D."/>
            <person name="Kusar B."/>
            <person name="Trcko K."/>
            <person name="Kocjan B.J."/>
            <person name="Li Y."/>
            <person name="Krizmaric M."/>
            <person name="Miljkovic J."/>
            <person name="Ravnikar M."/>
            <person name="Poljak M."/>
        </authorList>
    </citation>
    <scope>NUCLEOTIDE SEQUENCE</scope>
    <source>
        <strain evidence="20">MCV2_MB98</strain>
        <strain evidence="21">MCV2_MC313</strain>
        <strain evidence="22">MCV2_MC316</strain>
        <strain evidence="23">MCV2_MC332</strain>
        <strain evidence="24">MCV2_MC515</strain>
    </source>
</reference>
<evidence type="ECO:0000313" key="22">
    <source>
        <dbReference type="EMBL" id="AYO88006.1"/>
    </source>
</evidence>
<evidence type="ECO:0000256" key="2">
    <source>
        <dbReference type="ARBA" id="ARBA00006268"/>
    </source>
</evidence>
<feature type="domain" description="Poly(A) polymerase nucleotidyltransferase" evidence="16">
    <location>
        <begin position="122"/>
        <end position="269"/>
    </location>
</feature>
<evidence type="ECO:0000256" key="5">
    <source>
        <dbReference type="ARBA" id="ARBA00017061"/>
    </source>
</evidence>
<dbReference type="EMBL" id="MH320550">
    <property type="protein sequence ID" value="AYO88006.1"/>
    <property type="molecule type" value="Genomic_DNA"/>
</dbReference>
<evidence type="ECO:0000256" key="7">
    <source>
        <dbReference type="ARBA" id="ARBA00022679"/>
    </source>
</evidence>
<dbReference type="GO" id="GO:0006397">
    <property type="term" value="P:mRNA processing"/>
    <property type="evidence" value="ECO:0007669"/>
    <property type="project" value="UniProtKB-UniRule"/>
</dbReference>
<evidence type="ECO:0000256" key="15">
    <source>
        <dbReference type="RuleBase" id="RU004458"/>
    </source>
</evidence>
<dbReference type="Pfam" id="PF12629">
    <property type="entry name" value="Pox_polyA_pol_C"/>
    <property type="match status" value="1"/>
</dbReference>
<evidence type="ECO:0000256" key="6">
    <source>
        <dbReference type="ARBA" id="ARBA00022664"/>
    </source>
</evidence>
<reference evidence="20" key="2">
    <citation type="journal article" date="2018" name="Viruses">
        <title>New Insights into the Evolutionary and Genomic Landscape of Molluscum Contagiosum Virus (MCV) based on Nine MCV1 and Six MCV2 Complete Genome Sequences.</title>
        <authorList>
            <person name="Zorec T."/>
            <person name="Kutnjak D."/>
            <person name="Hosnjak L."/>
            <person name="Kusar B."/>
            <person name="Trcko K."/>
            <person name="Kocjan B."/>
            <person name="Li Y."/>
            <person name="Krizmaric M."/>
            <person name="Miljkovic J."/>
            <person name="Ravnikar M."/>
            <person name="Poljak M."/>
        </authorList>
    </citation>
    <scope>NUCLEOTIDE SEQUENCE [LARGE SCALE GENOMIC DNA]</scope>
    <source>
        <strain evidence="20">MCV2_MB98</strain>
        <strain evidence="21">MCV2_MC313</strain>
        <strain evidence="22">MCV2_MC316</strain>
        <strain evidence="23">MCV2_MC332</strain>
        <strain evidence="24">MCV2_MC515</strain>
    </source>
</reference>
<evidence type="ECO:0000259" key="18">
    <source>
        <dbReference type="Pfam" id="PF12630"/>
    </source>
</evidence>
<feature type="active site" evidence="14">
    <location>
        <position position="192"/>
    </location>
</feature>
<dbReference type="GO" id="GO:0005524">
    <property type="term" value="F:ATP binding"/>
    <property type="evidence" value="ECO:0007669"/>
    <property type="project" value="UniProtKB-UniRule"/>
</dbReference>
<keyword evidence="7 13" id="KW-0808">Transferase</keyword>
<proteinExistence type="inferred from homology"/>
<dbReference type="EMBL" id="MH320556">
    <property type="protein sequence ID" value="AYO89054.1"/>
    <property type="molecule type" value="Genomic_DNA"/>
</dbReference>
<organism evidence="19">
    <name type="scientific">Molluscum contagiosum virus subtype 2</name>
    <name type="common">MOCV</name>
    <name type="synonym">MCVII</name>
    <dbReference type="NCBI Taxonomy" id="10281"/>
    <lineage>
        <taxon>Viruses</taxon>
        <taxon>Varidnaviria</taxon>
        <taxon>Bamfordvirae</taxon>
        <taxon>Nucleocytoviricota</taxon>
        <taxon>Pokkesviricetes</taxon>
        <taxon>Chitovirales</taxon>
        <taxon>Poxviridae</taxon>
        <taxon>Chordopoxvirinae</taxon>
        <taxon>Molluscipoxvirus</taxon>
        <taxon>Molluscipoxvirus molluscum</taxon>
        <taxon>Molluscum contagiosum virus</taxon>
    </lineage>
</organism>
<evidence type="ECO:0000256" key="10">
    <source>
        <dbReference type="ARBA" id="ARBA00023163"/>
    </source>
</evidence>
<feature type="domain" description="Poxvirus poly(A) polymerase catalytic subunit C-terminal" evidence="17">
    <location>
        <begin position="272"/>
        <end position="470"/>
    </location>
</feature>
<gene>
    <name evidence="19" type="primary">MC031L</name>
</gene>
<reference evidence="19" key="1">
    <citation type="journal article" date="2017" name="J. Gen. Virol.">
        <title>Recombination events and variability among full-length genomes of co-circulating molluscum contagiosum virus subtypes 1 and 2.</title>
        <authorList>
            <person name="Lopez-Bueno A."/>
            <person name="Parras-Molto M."/>
            <person name="Lopez-Barrantes O."/>
            <person name="Belda S."/>
            <person name="Alejo A."/>
        </authorList>
    </citation>
    <scope>NUCLEOTIDE SEQUENCE</scope>
    <source>
        <strain evidence="19">Madrid 2016_1</strain>
    </source>
</reference>
<keyword evidence="8 13" id="KW-0547">Nucleotide-binding</keyword>
<evidence type="ECO:0000313" key="20">
    <source>
        <dbReference type="EMBL" id="AYO87666.1"/>
    </source>
</evidence>
<dbReference type="Proteomes" id="UP000317891">
    <property type="component" value="Segment"/>
</dbReference>
<dbReference type="InterPro" id="IPR004976">
    <property type="entry name" value="PolyA_pol_cat_Poxvir"/>
</dbReference>
<evidence type="ECO:0000259" key="16">
    <source>
        <dbReference type="Pfam" id="PF03296"/>
    </source>
</evidence>
<dbReference type="PIRSF" id="PIRSF015693">
    <property type="entry name" value="VAC-48L_nuct"/>
    <property type="match status" value="1"/>
</dbReference>
<evidence type="ECO:0000313" key="19">
    <source>
        <dbReference type="EMBL" id="AQY16604.1"/>
    </source>
</evidence>
<dbReference type="Pfam" id="PF03296">
    <property type="entry name" value="Pox_polyA_pol"/>
    <property type="match status" value="1"/>
</dbReference>
<feature type="active site" evidence="14">
    <location>
        <position position="194"/>
    </location>
</feature>
<comment type="function">
    <text evidence="1 13 15">Polymerase that creates the 3'-poly(A) tail of mRNA's.</text>
</comment>
<dbReference type="Gene3D" id="1.20.1270.320">
    <property type="entry name" value="Poxvirus poly(A) polymerase, N domain"/>
    <property type="match status" value="1"/>
</dbReference>
<evidence type="ECO:0000256" key="8">
    <source>
        <dbReference type="ARBA" id="ARBA00022741"/>
    </source>
</evidence>
<dbReference type="InterPro" id="IPR038419">
    <property type="entry name" value="PolyA_pol_nucTrfase_sf_Poxvir"/>
</dbReference>
<evidence type="ECO:0000256" key="3">
    <source>
        <dbReference type="ARBA" id="ARBA00011405"/>
    </source>
</evidence>
<protein>
    <recommendedName>
        <fullName evidence="5 13">Poly(A) polymerase catalytic subunit</fullName>
        <ecNumber evidence="4 13">2.7.7.19</ecNumber>
    </recommendedName>
    <alternativeName>
        <fullName evidence="11 13">Poly(A) polymerase large subunit</fullName>
    </alternativeName>
</protein>
<dbReference type="SUPFAM" id="SSF160957">
    <property type="entry name" value="Poly(A) polymerase catalytic subunit-like"/>
    <property type="match status" value="1"/>
</dbReference>
<name>A0A1S7DLL7_MCV2</name>
<sequence length="470" mass="53941">MNGAQFELLREYLGRPPTLNQYFIFKPQARAIQRIMRFDTDVFFALIKKNKKRFFARIGGSASEINARVLSYFVKQRDTTKVGRILSIIELQSVLVNSYTEIMGVLTLPAPPVYNSVVRLHYCSMERLAEEVLWSYNVAFRSGKVMGRHCVSNLVVHVNKLMSEYLRRHNRTAICYGSYSLHLLNSRIEYGDIDILQTNARLFLINLAFLIYFITGRNVLLLKVPYLKSYIVMQDEEGRHIIDSFNIRQGTMQNVPKVLVDNIYIIDPVVQLMNTLKMLSQIDRLEDLGERMAKMRLRLATLLEYARYHHCVSFGGGARLRLHMRLDAGARIVLVDTRCYGLGYRECRCYLDEARLLQDIAKLNADAAVVDFEAVSNSVFLIHQGIMYTYFSNTVLLRSEDTIHDVSERAVCAHITLYHLLVGCNYQELLADLLNSLVSREKCPVAGVVARDKKVGRHGVIDIEKDVITH</sequence>
<dbReference type="Proteomes" id="UP000319755">
    <property type="component" value="Genome"/>
</dbReference>
<evidence type="ECO:0000313" key="21">
    <source>
        <dbReference type="EMBL" id="AYO87836.1"/>
    </source>
</evidence>
<evidence type="ECO:0000256" key="4">
    <source>
        <dbReference type="ARBA" id="ARBA00012388"/>
    </source>
</evidence>
<dbReference type="EMBL" id="MH320551">
    <property type="protein sequence ID" value="AYO88176.1"/>
    <property type="molecule type" value="Genomic_DNA"/>
</dbReference>
<dbReference type="Proteomes" id="UP000320816">
    <property type="component" value="Segment"/>
</dbReference>
<dbReference type="InterPro" id="IPR024231">
    <property type="entry name" value="PolyA_pol_nucTrfase_Poxvir"/>
</dbReference>
<evidence type="ECO:0000313" key="23">
    <source>
        <dbReference type="EMBL" id="AYO88176.1"/>
    </source>
</evidence>
<evidence type="ECO:0000256" key="13">
    <source>
        <dbReference type="PIRNR" id="PIRNR015693"/>
    </source>
</evidence>
<evidence type="ECO:0000259" key="17">
    <source>
        <dbReference type="Pfam" id="PF12629"/>
    </source>
</evidence>
<dbReference type="EMBL" id="MH320548">
    <property type="protein sequence ID" value="AYO87666.1"/>
    <property type="molecule type" value="Genomic_DNA"/>
</dbReference>
<evidence type="ECO:0000256" key="11">
    <source>
        <dbReference type="ARBA" id="ARBA00029948"/>
    </source>
</evidence>
<evidence type="ECO:0000256" key="1">
    <source>
        <dbReference type="ARBA" id="ARBA00003054"/>
    </source>
</evidence>
<comment type="catalytic activity">
    <reaction evidence="12 13 15">
        <text>RNA(n) + ATP = RNA(n)-3'-adenine ribonucleotide + diphosphate</text>
        <dbReference type="Rhea" id="RHEA:11332"/>
        <dbReference type="Rhea" id="RHEA-COMP:14527"/>
        <dbReference type="Rhea" id="RHEA-COMP:17347"/>
        <dbReference type="ChEBI" id="CHEBI:30616"/>
        <dbReference type="ChEBI" id="CHEBI:33019"/>
        <dbReference type="ChEBI" id="CHEBI:140395"/>
        <dbReference type="ChEBI" id="CHEBI:173115"/>
        <dbReference type="EC" id="2.7.7.19"/>
    </reaction>
</comment>
<feature type="domain" description="Poxvirus poly(A) polymerase catalytic subunit N-terminal" evidence="18">
    <location>
        <begin position="1"/>
        <end position="108"/>
    </location>
</feature>
<comment type="subunit">
    <text evidence="3 13 15">Heterodimer of a large (catalytic) subunit and a small (regulatory) subunit.</text>
</comment>
<dbReference type="EMBL" id="KY040274">
    <property type="protein sequence ID" value="AQY16604.1"/>
    <property type="molecule type" value="Genomic_DNA"/>
</dbReference>
<keyword evidence="9 13" id="KW-0067">ATP-binding</keyword>
<dbReference type="CDD" id="cd20919">
    <property type="entry name" value="polyA_pol_Pox"/>
    <property type="match status" value="1"/>
</dbReference>
<keyword evidence="6 13" id="KW-0507">mRNA processing</keyword>
<dbReference type="InterPro" id="IPR024398">
    <property type="entry name" value="Poxvirus_polyA_pol_cat_N"/>
</dbReference>
<evidence type="ECO:0000256" key="14">
    <source>
        <dbReference type="PIRSR" id="PIRSR015693-50"/>
    </source>
</evidence>
<comment type="similarity">
    <text evidence="2 13 15">Belongs to the poxviridae poly(A) polymerase catalytic subunit family.</text>
</comment>
<dbReference type="Gene3D" id="3.30.460.60">
    <property type="entry name" value="Poxvirus poly(A) polymerase, nucleotidyltransferase domain"/>
    <property type="match status" value="1"/>
</dbReference>
<dbReference type="EC" id="2.7.7.19" evidence="4 13"/>
<accession>A0A1S7DLL7</accession>
<dbReference type="Proteomes" id="UP000317568">
    <property type="component" value="Genome"/>
</dbReference>
<organismHost>
    <name type="scientific">Homo sapiens</name>
    <name type="common">Human</name>
    <dbReference type="NCBI Taxonomy" id="9606"/>
</organismHost>
<dbReference type="InterPro" id="IPR038337">
    <property type="entry name" value="Poxvirus_polyA_pol_cat_N_sf"/>
</dbReference>
<dbReference type="Proteomes" id="UP000320664">
    <property type="component" value="Segment"/>
</dbReference>
<dbReference type="GO" id="GO:1990817">
    <property type="term" value="F:poly(A) RNA polymerase activity"/>
    <property type="evidence" value="ECO:0007669"/>
    <property type="project" value="UniProtKB-UniRule"/>
</dbReference>